<accession>A0A815QS85</accession>
<gene>
    <name evidence="1" type="ORF">SEV965_LOCUS34492</name>
</gene>
<dbReference type="Proteomes" id="UP000663889">
    <property type="component" value="Unassembled WGS sequence"/>
</dbReference>
<comment type="caution">
    <text evidence="1">The sequence shown here is derived from an EMBL/GenBank/DDBJ whole genome shotgun (WGS) entry which is preliminary data.</text>
</comment>
<dbReference type="EMBL" id="CAJNOU010005135">
    <property type="protein sequence ID" value="CAF1467692.1"/>
    <property type="molecule type" value="Genomic_DNA"/>
</dbReference>
<evidence type="ECO:0000313" key="2">
    <source>
        <dbReference type="Proteomes" id="UP000663889"/>
    </source>
</evidence>
<dbReference type="SUPFAM" id="SSF101898">
    <property type="entry name" value="NHL repeat"/>
    <property type="match status" value="1"/>
</dbReference>
<reference evidence="1" key="1">
    <citation type="submission" date="2021-02" db="EMBL/GenBank/DDBJ databases">
        <authorList>
            <person name="Nowell W R."/>
        </authorList>
    </citation>
    <scope>NUCLEOTIDE SEQUENCE</scope>
</reference>
<evidence type="ECO:0000313" key="1">
    <source>
        <dbReference type="EMBL" id="CAF1467692.1"/>
    </source>
</evidence>
<sequence length="432" mass="50366">MASSSQMCSIETCKRSAHALCYCCQKSVCIEHLNEHSHRLNDQLLPLADDINDLFDRFNNVLLPQSAFCIELDNWREEAHQTIDHYCERKKQEFDKLIMNERQKQKIDLDHLRYQIDESIKKQETTTEYVDSMNNSLHCLQRQINELEIPPVLSPLDIDEHIVDIYQNILKPKNILPLPPLYRSIKIQYSSFIAASENHILLENIHKFYLLDQQLGIQNEFPWNHDIPWHMVWSKTLDLFFIITSKEIFTLDEKKMMIEPCSILHNSSMADWSSGTCSNDSLYLIVDAMGTSIYEYNLRRSIEFVKEYRTPFTCSYDELISDIAWNNQTLALVIANRSNQWRVDLCSSTTLGRYWSIQLGVLINEKVFRCCLLNNGQLLMLNGDTSELIHISADGKIIKKDNYHVPPLHAVQLTDELIVIVNETSVDLYRLS</sequence>
<dbReference type="AlphaFoldDB" id="A0A815QS85"/>
<organism evidence="1 2">
    <name type="scientific">Rotaria sordida</name>
    <dbReference type="NCBI Taxonomy" id="392033"/>
    <lineage>
        <taxon>Eukaryota</taxon>
        <taxon>Metazoa</taxon>
        <taxon>Spiralia</taxon>
        <taxon>Gnathifera</taxon>
        <taxon>Rotifera</taxon>
        <taxon>Eurotatoria</taxon>
        <taxon>Bdelloidea</taxon>
        <taxon>Philodinida</taxon>
        <taxon>Philodinidae</taxon>
        <taxon>Rotaria</taxon>
    </lineage>
</organism>
<protein>
    <submittedName>
        <fullName evidence="1">Uncharacterized protein</fullName>
    </submittedName>
</protein>
<name>A0A815QS85_9BILA</name>
<proteinExistence type="predicted"/>